<dbReference type="OrthoDB" id="9803467at2"/>
<evidence type="ECO:0000313" key="5">
    <source>
        <dbReference type="Proteomes" id="UP000177273"/>
    </source>
</evidence>
<evidence type="ECO:0000259" key="3">
    <source>
        <dbReference type="Pfam" id="PF00144"/>
    </source>
</evidence>
<evidence type="ECO:0000313" key="4">
    <source>
        <dbReference type="EMBL" id="OFI47777.1"/>
    </source>
</evidence>
<dbReference type="Proteomes" id="UP000177273">
    <property type="component" value="Unassembled WGS sequence"/>
</dbReference>
<organism evidence="4 5">
    <name type="scientific">Floricoccus penangensis</name>
    <dbReference type="NCBI Taxonomy" id="1859475"/>
    <lineage>
        <taxon>Bacteria</taxon>
        <taxon>Bacillati</taxon>
        <taxon>Bacillota</taxon>
        <taxon>Bacilli</taxon>
        <taxon>Lactobacillales</taxon>
        <taxon>Streptococcaceae</taxon>
        <taxon>Floricoccus</taxon>
    </lineage>
</organism>
<proteinExistence type="predicted"/>
<accession>A0A9Q5JHS1</accession>
<reference evidence="5" key="1">
    <citation type="submission" date="2016-09" db="EMBL/GenBank/DDBJ databases">
        <title>Draft genome sequence of a novel species of the family Streptococcaceae isolated from flowers.</title>
        <authorList>
            <person name="Chuah L.-O."/>
            <person name="Yap K.-P."/>
            <person name="Thong K.L."/>
            <person name="Liong M.T."/>
            <person name="Ahmad R."/>
            <person name="Rusul G."/>
        </authorList>
    </citation>
    <scope>NUCLEOTIDE SEQUENCE [LARGE SCALE GENOMIC DNA]</scope>
    <source>
        <strain evidence="5">HibF3</strain>
    </source>
</reference>
<dbReference type="PANTHER" id="PTHR46825">
    <property type="entry name" value="D-ALANYL-D-ALANINE-CARBOXYPEPTIDASE/ENDOPEPTIDASE AMPH"/>
    <property type="match status" value="1"/>
</dbReference>
<gene>
    <name evidence="4" type="ORF">BG262_08785</name>
</gene>
<evidence type="ECO:0000256" key="2">
    <source>
        <dbReference type="ARBA" id="ARBA00023136"/>
    </source>
</evidence>
<dbReference type="EMBL" id="MKIQ01000003">
    <property type="protein sequence ID" value="OFI47777.1"/>
    <property type="molecule type" value="Genomic_DNA"/>
</dbReference>
<dbReference type="PANTHER" id="PTHR46825:SF11">
    <property type="entry name" value="PENICILLIN-BINDING PROTEIN 4"/>
    <property type="match status" value="1"/>
</dbReference>
<dbReference type="InterPro" id="IPR001466">
    <property type="entry name" value="Beta-lactam-related"/>
</dbReference>
<keyword evidence="5" id="KW-1185">Reference proteome</keyword>
<dbReference type="Pfam" id="PF00144">
    <property type="entry name" value="Beta-lactamase"/>
    <property type="match status" value="1"/>
</dbReference>
<dbReference type="AlphaFoldDB" id="A0A9Q5JHS1"/>
<sequence length="321" mass="36556">MSEEKNGFSGVTFERQDTQVKIETCGYRDMANKLSIHVDTKFGTASMGKTFIAVAIMQLIESDKLSFSATIKEIYNGSLGTIEDNITIHELLTHTSGIQDYFDESINDGYESLWKEIPNYSIRKNSDILPLFINKVQDNTRRGKFIYNNAGYVILADIIEKIDTVTLDNFLNENIFKKLNMTNTGYYELDQLPKNTATSYIKTKNGSPRSNIYSIDSKGTGAGGCFTTVIDICNFWDGLFSFKIISEESISEMFKKHAESDDEKYGLGFWLTKDEEYIYMEGSDPGISCISLYNLKGKNIYTVISNYEDNVWQMARDYLVR</sequence>
<dbReference type="RefSeq" id="WP_070787175.1">
    <property type="nucleotide sequence ID" value="NZ_MKIQ01000003.1"/>
</dbReference>
<dbReference type="InterPro" id="IPR012338">
    <property type="entry name" value="Beta-lactam/transpept-like"/>
</dbReference>
<feature type="domain" description="Beta-lactamase-related" evidence="3">
    <location>
        <begin position="22"/>
        <end position="306"/>
    </location>
</feature>
<protein>
    <recommendedName>
        <fullName evidence="3">Beta-lactamase-related domain-containing protein</fullName>
    </recommendedName>
</protein>
<dbReference type="InterPro" id="IPR050491">
    <property type="entry name" value="AmpC-like"/>
</dbReference>
<dbReference type="GO" id="GO:0016020">
    <property type="term" value="C:membrane"/>
    <property type="evidence" value="ECO:0007669"/>
    <property type="project" value="UniProtKB-SubCell"/>
</dbReference>
<keyword evidence="2" id="KW-0472">Membrane</keyword>
<comment type="subcellular location">
    <subcellularLocation>
        <location evidence="1">Membrane</location>
    </subcellularLocation>
</comment>
<name>A0A9Q5JHS1_9LACT</name>
<evidence type="ECO:0000256" key="1">
    <source>
        <dbReference type="ARBA" id="ARBA00004370"/>
    </source>
</evidence>
<comment type="caution">
    <text evidence="4">The sequence shown here is derived from an EMBL/GenBank/DDBJ whole genome shotgun (WGS) entry which is preliminary data.</text>
</comment>
<dbReference type="Gene3D" id="3.40.710.10">
    <property type="entry name" value="DD-peptidase/beta-lactamase superfamily"/>
    <property type="match status" value="1"/>
</dbReference>
<dbReference type="SUPFAM" id="SSF56601">
    <property type="entry name" value="beta-lactamase/transpeptidase-like"/>
    <property type="match status" value="1"/>
</dbReference>